<protein>
    <submittedName>
        <fullName evidence="1">Citryl-CoA lyase</fullName>
    </submittedName>
</protein>
<dbReference type="GO" id="GO:0016829">
    <property type="term" value="F:lyase activity"/>
    <property type="evidence" value="ECO:0007669"/>
    <property type="project" value="UniProtKB-KW"/>
</dbReference>
<evidence type="ECO:0000313" key="1">
    <source>
        <dbReference type="EMBL" id="OAI11849.1"/>
    </source>
</evidence>
<evidence type="ECO:0000313" key="2">
    <source>
        <dbReference type="Proteomes" id="UP000077628"/>
    </source>
</evidence>
<comment type="caution">
    <text evidence="1">The sequence shown here is derived from an EMBL/GenBank/DDBJ whole genome shotgun (WGS) entry which is preliminary data.</text>
</comment>
<dbReference type="STRING" id="702114.A1355_15240"/>
<dbReference type="OrthoDB" id="5405293at2"/>
<dbReference type="InterPro" id="IPR036969">
    <property type="entry name" value="Citrate_synthase_sf"/>
</dbReference>
<dbReference type="RefSeq" id="WP_064031603.1">
    <property type="nucleotide sequence ID" value="NZ_LUUK01000226.1"/>
</dbReference>
<name>A0A177N3S4_9GAMM</name>
<gene>
    <name evidence="1" type="ORF">A1355_15240</name>
</gene>
<keyword evidence="2" id="KW-1185">Reference proteome</keyword>
<dbReference type="GO" id="GO:0046912">
    <property type="term" value="F:acyltransferase activity, acyl groups converted into alkyl on transfer"/>
    <property type="evidence" value="ECO:0007669"/>
    <property type="project" value="InterPro"/>
</dbReference>
<dbReference type="SUPFAM" id="SSF48256">
    <property type="entry name" value="Citrate synthase"/>
    <property type="match status" value="1"/>
</dbReference>
<reference evidence="2" key="1">
    <citation type="submission" date="2016-03" db="EMBL/GenBank/DDBJ databases">
        <authorList>
            <person name="Heylen K."/>
            <person name="De Vos P."/>
            <person name="Vekeman B."/>
        </authorList>
    </citation>
    <scope>NUCLEOTIDE SEQUENCE [LARGE SCALE GENOMIC DNA]</scope>
    <source>
        <strain evidence="2">R-45383</strain>
    </source>
</reference>
<accession>A0A177N3S4</accession>
<dbReference type="AlphaFoldDB" id="A0A177N3S4"/>
<keyword evidence="1" id="KW-0456">Lyase</keyword>
<dbReference type="Proteomes" id="UP000077628">
    <property type="component" value="Unassembled WGS sequence"/>
</dbReference>
<organism evidence="1 2">
    <name type="scientific">Methylomonas koyamae</name>
    <dbReference type="NCBI Taxonomy" id="702114"/>
    <lineage>
        <taxon>Bacteria</taxon>
        <taxon>Pseudomonadati</taxon>
        <taxon>Pseudomonadota</taxon>
        <taxon>Gammaproteobacteria</taxon>
        <taxon>Methylococcales</taxon>
        <taxon>Methylococcaceae</taxon>
        <taxon>Methylomonas</taxon>
    </lineage>
</organism>
<proteinExistence type="predicted"/>
<sequence>MRGAKLLDRHVGVLKSRMGKFYPGSHVVFRGRDLLSELKDMDWLELYVFGITGRHFDPAQLKLLHAIWIYTSYPDVRLWNNRVAALAGSTRSTGTLGLAAALAVSEAEIYGGGIFVRSIDFFSRALRQLEQGGDLETCIREELATHRGIGGYGRPLVNGDERIGPLLDLAKALGLDQGPYLKLALAVEQMLLNGRWRMKMNYAALVAALGSDLGMSARELYLFIFPVFLAGMPPGYIEASERPAGTLYPTPCDGIVYDGSPRRTWHPAKPD</sequence>
<dbReference type="EMBL" id="LUUK01000226">
    <property type="protein sequence ID" value="OAI11849.1"/>
    <property type="molecule type" value="Genomic_DNA"/>
</dbReference>